<keyword evidence="1" id="KW-0812">Transmembrane</keyword>
<sequence>MAVMHSSLTSAANHYATIHHSIMGDLMLISNIRSLYIDNSTAYIRRVFLEAAAAAVMVVVVVVVAAVAVQSYT</sequence>
<organism evidence="2 3">
    <name type="scientific">Portunus trituberculatus</name>
    <name type="common">Swimming crab</name>
    <name type="synonym">Neptunus trituberculatus</name>
    <dbReference type="NCBI Taxonomy" id="210409"/>
    <lineage>
        <taxon>Eukaryota</taxon>
        <taxon>Metazoa</taxon>
        <taxon>Ecdysozoa</taxon>
        <taxon>Arthropoda</taxon>
        <taxon>Crustacea</taxon>
        <taxon>Multicrustacea</taxon>
        <taxon>Malacostraca</taxon>
        <taxon>Eumalacostraca</taxon>
        <taxon>Eucarida</taxon>
        <taxon>Decapoda</taxon>
        <taxon>Pleocyemata</taxon>
        <taxon>Brachyura</taxon>
        <taxon>Eubrachyura</taxon>
        <taxon>Portunoidea</taxon>
        <taxon>Portunidae</taxon>
        <taxon>Portuninae</taxon>
        <taxon>Portunus</taxon>
    </lineage>
</organism>
<accession>A0A5B7JIZ4</accession>
<evidence type="ECO:0000313" key="3">
    <source>
        <dbReference type="Proteomes" id="UP000324222"/>
    </source>
</evidence>
<keyword evidence="3" id="KW-1185">Reference proteome</keyword>
<keyword evidence="1" id="KW-1133">Transmembrane helix</keyword>
<evidence type="ECO:0000313" key="2">
    <source>
        <dbReference type="EMBL" id="MPC92264.1"/>
    </source>
</evidence>
<protein>
    <submittedName>
        <fullName evidence="2">Uncharacterized protein</fullName>
    </submittedName>
</protein>
<dbReference type="AlphaFoldDB" id="A0A5B7JIZ4"/>
<evidence type="ECO:0000256" key="1">
    <source>
        <dbReference type="SAM" id="Phobius"/>
    </source>
</evidence>
<reference evidence="2 3" key="1">
    <citation type="submission" date="2019-05" db="EMBL/GenBank/DDBJ databases">
        <title>Another draft genome of Portunus trituberculatus and its Hox gene families provides insights of decapod evolution.</title>
        <authorList>
            <person name="Jeong J.-H."/>
            <person name="Song I."/>
            <person name="Kim S."/>
            <person name="Choi T."/>
            <person name="Kim D."/>
            <person name="Ryu S."/>
            <person name="Kim W."/>
        </authorList>
    </citation>
    <scope>NUCLEOTIDE SEQUENCE [LARGE SCALE GENOMIC DNA]</scope>
    <source>
        <tissue evidence="2">Muscle</tissue>
    </source>
</reference>
<proteinExistence type="predicted"/>
<comment type="caution">
    <text evidence="2">The sequence shown here is derived from an EMBL/GenBank/DDBJ whole genome shotgun (WGS) entry which is preliminary data.</text>
</comment>
<feature type="transmembrane region" description="Helical" evidence="1">
    <location>
        <begin position="47"/>
        <end position="69"/>
    </location>
</feature>
<dbReference type="EMBL" id="VSRR010090648">
    <property type="protein sequence ID" value="MPC92264.1"/>
    <property type="molecule type" value="Genomic_DNA"/>
</dbReference>
<gene>
    <name evidence="2" type="ORF">E2C01_087343</name>
</gene>
<name>A0A5B7JIZ4_PORTR</name>
<keyword evidence="1" id="KW-0472">Membrane</keyword>
<dbReference type="Proteomes" id="UP000324222">
    <property type="component" value="Unassembled WGS sequence"/>
</dbReference>